<name>E0UKY2_GLOV7</name>
<keyword evidence="1" id="KW-0472">Membrane</keyword>
<dbReference type="RefSeq" id="WP_013334362.1">
    <property type="nucleotide sequence ID" value="NC_014533.1"/>
</dbReference>
<accession>E0UKY2</accession>
<keyword evidence="3" id="KW-1185">Reference proteome</keyword>
<keyword evidence="1" id="KW-0812">Transmembrane</keyword>
<protein>
    <submittedName>
        <fullName evidence="2">Uncharacterized protein</fullName>
    </submittedName>
</protein>
<evidence type="ECO:0000256" key="1">
    <source>
        <dbReference type="SAM" id="Phobius"/>
    </source>
</evidence>
<proteinExistence type="predicted"/>
<keyword evidence="2" id="KW-0614">Plasmid</keyword>
<organism evidence="2 3">
    <name type="scientific">Gloeothece verrucosa (strain PCC 7822)</name>
    <name type="common">Cyanothece sp. (strain PCC 7822)</name>
    <dbReference type="NCBI Taxonomy" id="497965"/>
    <lineage>
        <taxon>Bacteria</taxon>
        <taxon>Bacillati</taxon>
        <taxon>Cyanobacteriota</taxon>
        <taxon>Cyanophyceae</taxon>
        <taxon>Oscillatoriophycideae</taxon>
        <taxon>Chroococcales</taxon>
        <taxon>Aphanothecaceae</taxon>
        <taxon>Gloeothece</taxon>
        <taxon>Gloeothece verrucosa</taxon>
    </lineage>
</organism>
<evidence type="ECO:0000313" key="2">
    <source>
        <dbReference type="EMBL" id="ADN17612.1"/>
    </source>
</evidence>
<reference evidence="3" key="1">
    <citation type="journal article" date="2011" name="MBio">
        <title>Novel metabolic attributes of the genus Cyanothece, comprising a group of unicellular nitrogen-fixing Cyanobacteria.</title>
        <authorList>
            <person name="Bandyopadhyay A."/>
            <person name="Elvitigala T."/>
            <person name="Welsh E."/>
            <person name="Stockel J."/>
            <person name="Liberton M."/>
            <person name="Min H."/>
            <person name="Sherman L.A."/>
            <person name="Pakrasi H.B."/>
        </authorList>
    </citation>
    <scope>NUCLEOTIDE SEQUENCE [LARGE SCALE GENOMIC DNA]</scope>
    <source>
        <strain evidence="3">PCC 7822</strain>
        <plasmid evidence="3">Cy782201</plasmid>
    </source>
</reference>
<sequence>MTQKPVYEHYMKADERPPISKELLLTKLVGTWLNTNPNSNYLARLLLSERDKRLILRAYGANEPHPIDWGEVEAIAYAGSNLSVAAGFHAFYPLNGNKINLWAYSALGVLVIQIYVSYQDDSHRSSHFSREFFRLTS</sequence>
<dbReference type="Proteomes" id="UP000008206">
    <property type="component" value="Plasmid Cy782201"/>
</dbReference>
<feature type="transmembrane region" description="Helical" evidence="1">
    <location>
        <begin position="101"/>
        <end position="118"/>
    </location>
</feature>
<dbReference type="KEGG" id="cyj:Cyan7822_5751"/>
<dbReference type="AlphaFoldDB" id="E0UKY2"/>
<dbReference type="HOGENOM" id="CLU_155105_0_0_3"/>
<dbReference type="EMBL" id="CP002199">
    <property type="protein sequence ID" value="ADN17612.1"/>
    <property type="molecule type" value="Genomic_DNA"/>
</dbReference>
<keyword evidence="1" id="KW-1133">Transmembrane helix</keyword>
<dbReference type="OrthoDB" id="471341at2"/>
<evidence type="ECO:0000313" key="3">
    <source>
        <dbReference type="Proteomes" id="UP000008206"/>
    </source>
</evidence>
<gene>
    <name evidence="2" type="ordered locus">Cyan7822_5751</name>
</gene>
<geneLocation type="plasmid" evidence="2 3">
    <name>Cy782201</name>
</geneLocation>